<dbReference type="EMBL" id="NNAY01000154">
    <property type="protein sequence ID" value="OXU30499.1"/>
    <property type="molecule type" value="Genomic_DNA"/>
</dbReference>
<feature type="compositionally biased region" description="Polar residues" evidence="2">
    <location>
        <begin position="11"/>
        <end position="24"/>
    </location>
</feature>
<dbReference type="InterPro" id="IPR011990">
    <property type="entry name" value="TPR-like_helical_dom_sf"/>
</dbReference>
<dbReference type="OrthoDB" id="428342at2759"/>
<dbReference type="Proteomes" id="UP000215335">
    <property type="component" value="Unassembled WGS sequence"/>
</dbReference>
<gene>
    <name evidence="3" type="ORF">TSAR_011536</name>
</gene>
<evidence type="ECO:0000256" key="2">
    <source>
        <dbReference type="SAM" id="MobiDB-lite"/>
    </source>
</evidence>
<feature type="region of interest" description="Disordered" evidence="2">
    <location>
        <begin position="1"/>
        <end position="24"/>
    </location>
</feature>
<dbReference type="PANTHER" id="PTHR21581:SF6">
    <property type="entry name" value="TRAFFICKING PROTEIN PARTICLE COMPLEX SUBUNIT 12"/>
    <property type="match status" value="1"/>
</dbReference>
<evidence type="ECO:0000313" key="4">
    <source>
        <dbReference type="Proteomes" id="UP000215335"/>
    </source>
</evidence>
<evidence type="ECO:0000313" key="3">
    <source>
        <dbReference type="EMBL" id="OXU30499.1"/>
    </source>
</evidence>
<reference evidence="3 4" key="1">
    <citation type="journal article" date="2017" name="Curr. Biol.">
        <title>The Evolution of Venom by Co-option of Single-Copy Genes.</title>
        <authorList>
            <person name="Martinson E.O."/>
            <person name="Mrinalini"/>
            <person name="Kelkar Y.D."/>
            <person name="Chang C.H."/>
            <person name="Werren J.H."/>
        </authorList>
    </citation>
    <scope>NUCLEOTIDE SEQUENCE [LARGE SCALE GENOMIC DNA]</scope>
    <source>
        <strain evidence="3 4">Alberta</strain>
        <tissue evidence="3">Whole body</tissue>
    </source>
</reference>
<dbReference type="AlphaFoldDB" id="A0A232FJ39"/>
<protein>
    <submittedName>
        <fullName evidence="3">Uncharacterized protein</fullName>
    </submittedName>
</protein>
<dbReference type="GO" id="GO:0005794">
    <property type="term" value="C:Golgi apparatus"/>
    <property type="evidence" value="ECO:0007669"/>
    <property type="project" value="TreeGrafter"/>
</dbReference>
<dbReference type="GO" id="GO:0030008">
    <property type="term" value="C:TRAPP complex"/>
    <property type="evidence" value="ECO:0007669"/>
    <property type="project" value="TreeGrafter"/>
</dbReference>
<name>A0A232FJ39_9HYME</name>
<dbReference type="STRING" id="543379.A0A232FJ39"/>
<dbReference type="InterPro" id="IPR019734">
    <property type="entry name" value="TPR_rpt"/>
</dbReference>
<dbReference type="SUPFAM" id="SSF48452">
    <property type="entry name" value="TPR-like"/>
    <property type="match status" value="1"/>
</dbReference>
<accession>A0A232FJ39</accession>
<sequence length="531" mass="59434">MSQKSSEESDNASASTNLGSYFDSSTPTIFDEIVSSSKPDIFATVGSTSKFNMPPGTPSGNIFENDSSFEEPNEYATVNDYHRDAWIPSENTRKILRSIATTSTHGGSQHDRENLTMPGLALAEEMSDPIKEAVTYFLGEEETMNRNVSTLSDVTQDERGLRSLIKEGCYRAAVNLSGRLLAVYGQGYGKINHPSKHTPHSLQLWFTRLSLLTKLRQTEILETESTPFHNLDKPDMYFIFYPELYGTRPGSMASFAFRLLLAEIPMYYGKGKRAIDNLYAILATIKKIINNLENGLSEEGGVAKFNSDEREDSLQLWKARRSRTLVSVVNCALSTKNYILATEVLEQLLNSNEWKKGQAEILNSAIGRIYLSLGDVPAAEKKFSIVQTENPKAEHIKELVDRGLMAVAQNAFQEALKCFKTASELDPSNIMLLNNMAVCLLYTGKLEAAVDLMENMVTVQNPIKSLQEAVLLNMCTLYELHTTHSRQSKLQLLRQLNRYNGDATNIQCLKLTILQKSCVKCLEKKKKKGNR</sequence>
<dbReference type="Gene3D" id="1.25.40.10">
    <property type="entry name" value="Tetratricopeptide repeat domain"/>
    <property type="match status" value="1"/>
</dbReference>
<comment type="caution">
    <text evidence="3">The sequence shown here is derived from an EMBL/GenBank/DDBJ whole genome shotgun (WGS) entry which is preliminary data.</text>
</comment>
<dbReference type="SMART" id="SM00028">
    <property type="entry name" value="TPR"/>
    <property type="match status" value="2"/>
</dbReference>
<feature type="repeat" description="TPR" evidence="1">
    <location>
        <begin position="396"/>
        <end position="429"/>
    </location>
</feature>
<organism evidence="3 4">
    <name type="scientific">Trichomalopsis sarcophagae</name>
    <dbReference type="NCBI Taxonomy" id="543379"/>
    <lineage>
        <taxon>Eukaryota</taxon>
        <taxon>Metazoa</taxon>
        <taxon>Ecdysozoa</taxon>
        <taxon>Arthropoda</taxon>
        <taxon>Hexapoda</taxon>
        <taxon>Insecta</taxon>
        <taxon>Pterygota</taxon>
        <taxon>Neoptera</taxon>
        <taxon>Endopterygota</taxon>
        <taxon>Hymenoptera</taxon>
        <taxon>Apocrita</taxon>
        <taxon>Proctotrupomorpha</taxon>
        <taxon>Chalcidoidea</taxon>
        <taxon>Pteromalidae</taxon>
        <taxon>Pteromalinae</taxon>
        <taxon>Trichomalopsis</taxon>
    </lineage>
</organism>
<dbReference type="PANTHER" id="PTHR21581">
    <property type="entry name" value="D-ALANYL-D-ALANINE CARBOXYPEPTIDASE"/>
    <property type="match status" value="1"/>
</dbReference>
<proteinExistence type="predicted"/>
<keyword evidence="4" id="KW-1185">Reference proteome</keyword>
<keyword evidence="1" id="KW-0802">TPR repeat</keyword>
<dbReference type="PROSITE" id="PS50005">
    <property type="entry name" value="TPR"/>
    <property type="match status" value="1"/>
</dbReference>
<evidence type="ECO:0000256" key="1">
    <source>
        <dbReference type="PROSITE-ProRule" id="PRU00339"/>
    </source>
</evidence>